<evidence type="ECO:0000313" key="5">
    <source>
        <dbReference type="EMBL" id="GAA0555110.1"/>
    </source>
</evidence>
<feature type="region of interest" description="Disordered" evidence="3">
    <location>
        <begin position="1"/>
        <end position="21"/>
    </location>
</feature>
<protein>
    <submittedName>
        <fullName evidence="5">Alpha/beta fold hydrolase</fullName>
    </submittedName>
    <submittedName>
        <fullName evidence="6">Dienelactone hydrolase family protein</fullName>
    </submittedName>
</protein>
<accession>A0AAV3SVX2</accession>
<evidence type="ECO:0000259" key="4">
    <source>
        <dbReference type="Pfam" id="PF02230"/>
    </source>
</evidence>
<organism evidence="5 7">
    <name type="scientific">Halorubrum ejinorense</name>
    <dbReference type="NCBI Taxonomy" id="425309"/>
    <lineage>
        <taxon>Archaea</taxon>
        <taxon>Methanobacteriati</taxon>
        <taxon>Methanobacteriota</taxon>
        <taxon>Stenosarchaea group</taxon>
        <taxon>Halobacteria</taxon>
        <taxon>Halobacteriales</taxon>
        <taxon>Haloferacaceae</taxon>
        <taxon>Halorubrum</taxon>
    </lineage>
</organism>
<dbReference type="PANTHER" id="PTHR10655">
    <property type="entry name" value="LYSOPHOSPHOLIPASE-RELATED"/>
    <property type="match status" value="1"/>
</dbReference>
<evidence type="ECO:0000313" key="6">
    <source>
        <dbReference type="EMBL" id="MEZ3167872.1"/>
    </source>
</evidence>
<evidence type="ECO:0000256" key="1">
    <source>
        <dbReference type="ARBA" id="ARBA00006499"/>
    </source>
</evidence>
<dbReference type="InterPro" id="IPR003140">
    <property type="entry name" value="PLipase/COase/thioEstase"/>
</dbReference>
<keyword evidence="8" id="KW-1185">Reference proteome</keyword>
<dbReference type="Proteomes" id="UP001567571">
    <property type="component" value="Unassembled WGS sequence"/>
</dbReference>
<dbReference type="Proteomes" id="UP001501425">
    <property type="component" value="Unassembled WGS sequence"/>
</dbReference>
<dbReference type="EMBL" id="BAAADQ010000016">
    <property type="protein sequence ID" value="GAA0555110.1"/>
    <property type="molecule type" value="Genomic_DNA"/>
</dbReference>
<evidence type="ECO:0000256" key="2">
    <source>
        <dbReference type="ARBA" id="ARBA00022801"/>
    </source>
</evidence>
<keyword evidence="2 5" id="KW-0378">Hydrolase</keyword>
<feature type="domain" description="Phospholipase/carboxylesterase/thioesterase" evidence="4">
    <location>
        <begin position="16"/>
        <end position="215"/>
    </location>
</feature>
<comment type="caution">
    <text evidence="5">The sequence shown here is derived from an EMBL/GenBank/DDBJ whole genome shotgun (WGS) entry which is preliminary data.</text>
</comment>
<reference evidence="5" key="1">
    <citation type="journal article" date="2014" name="Int. J. Syst. Evol. Microbiol.">
        <title>Complete genome sequence of Corynebacterium casei LMG S-19264T (=DSM 44701T), isolated from a smear-ripened cheese.</title>
        <authorList>
            <consortium name="US DOE Joint Genome Institute (JGI-PGF)"/>
            <person name="Walter F."/>
            <person name="Albersmeier A."/>
            <person name="Kalinowski J."/>
            <person name="Ruckert C."/>
        </authorList>
    </citation>
    <scope>NUCLEOTIDE SEQUENCE</scope>
    <source>
        <strain evidence="5">JCM 14265</strain>
    </source>
</reference>
<dbReference type="InterPro" id="IPR050565">
    <property type="entry name" value="LYPA1-2/EST-like"/>
</dbReference>
<feature type="compositionally biased region" description="Basic and acidic residues" evidence="3">
    <location>
        <begin position="1"/>
        <end position="13"/>
    </location>
</feature>
<evidence type="ECO:0000313" key="8">
    <source>
        <dbReference type="Proteomes" id="UP001567571"/>
    </source>
</evidence>
<dbReference type="Pfam" id="PF02230">
    <property type="entry name" value="Abhydrolase_2"/>
    <property type="match status" value="1"/>
</dbReference>
<dbReference type="RefSeq" id="WP_343780810.1">
    <property type="nucleotide sequence ID" value="NZ_BAAADQ010000016.1"/>
</dbReference>
<reference evidence="6 8" key="3">
    <citation type="submission" date="2024-06" db="EMBL/GenBank/DDBJ databases">
        <title>Halorubrum miltondacostae sp. nov., a potential PHA producer isolated from an inland solar saltern in Rio Maior, Portugal.</title>
        <authorList>
            <person name="Albuquerque L."/>
            <person name="Viver T."/>
            <person name="Barroso C."/>
            <person name="Claudino R."/>
            <person name="Galvan M."/>
            <person name="Simoes G."/>
            <person name="Lobo Da Cunha A."/>
            <person name="Egas C."/>
        </authorList>
    </citation>
    <scope>NUCLEOTIDE SEQUENCE [LARGE SCALE GENOMIC DNA]</scope>
    <source>
        <strain evidence="6 8">DSM 18646</strain>
    </source>
</reference>
<dbReference type="SUPFAM" id="SSF53474">
    <property type="entry name" value="alpha/beta-Hydrolases"/>
    <property type="match status" value="1"/>
</dbReference>
<dbReference type="InterPro" id="IPR029058">
    <property type="entry name" value="AB_hydrolase_fold"/>
</dbReference>
<reference evidence="5" key="2">
    <citation type="submission" date="2023-12" db="EMBL/GenBank/DDBJ databases">
        <authorList>
            <person name="Sun Q."/>
            <person name="Inoue M."/>
        </authorList>
    </citation>
    <scope>NUCLEOTIDE SEQUENCE</scope>
    <source>
        <strain evidence="5">JCM 14265</strain>
    </source>
</reference>
<evidence type="ECO:0000256" key="3">
    <source>
        <dbReference type="SAM" id="MobiDB-lite"/>
    </source>
</evidence>
<comment type="similarity">
    <text evidence="1">Belongs to the AB hydrolase superfamily. AB hydrolase 2 family.</text>
</comment>
<dbReference type="AlphaFoldDB" id="A0AAV3SVX2"/>
<name>A0AAV3SVX2_9EURY</name>
<dbReference type="GO" id="GO:0016787">
    <property type="term" value="F:hydrolase activity"/>
    <property type="evidence" value="ECO:0007669"/>
    <property type="project" value="UniProtKB-KW"/>
</dbReference>
<gene>
    <name evidence="6" type="ORF">ABNG02_11125</name>
    <name evidence="5" type="ORF">GCM10008994_32700</name>
</gene>
<proteinExistence type="inferred from homology"/>
<dbReference type="PANTHER" id="PTHR10655:SF17">
    <property type="entry name" value="LYSOPHOSPHOLIPASE-LIKE PROTEIN 1"/>
    <property type="match status" value="1"/>
</dbReference>
<evidence type="ECO:0000313" key="7">
    <source>
        <dbReference type="Proteomes" id="UP001501425"/>
    </source>
</evidence>
<dbReference type="EMBL" id="JBEDNW010000005">
    <property type="protein sequence ID" value="MEZ3167872.1"/>
    <property type="molecule type" value="Genomic_DNA"/>
</dbReference>
<sequence>MTDIPLEHVHVAPDDSPDGESAPAVFVLHGRGADEEDLLPVAAELPEGHHVVSLRAPDPLQGGYTWYELDLSAGGLESSQPDAADFRRSLDLIVESVEAAVDAYGLDADQIGLLGFSQGAITSLSLLLEEPDRYAWVVALHGYLPESHADLDPDGIEGKPVFVGAGAGDRVIPESRTSAAVERLEAVGAAVERGSFPGGHGIGPQEFDAVVEFVEAQGR</sequence>
<dbReference type="Gene3D" id="3.40.50.1820">
    <property type="entry name" value="alpha/beta hydrolase"/>
    <property type="match status" value="1"/>
</dbReference>